<dbReference type="PANTHER" id="PTHR21499:SF59">
    <property type="entry name" value="ASPARTOKINASE"/>
    <property type="match status" value="1"/>
</dbReference>
<dbReference type="PANTHER" id="PTHR21499">
    <property type="entry name" value="ASPARTATE KINASE"/>
    <property type="match status" value="1"/>
</dbReference>
<organism evidence="4 5">
    <name type="scientific">Candidatus Caccoplasma intestinavium</name>
    <dbReference type="NCBI Taxonomy" id="2840716"/>
    <lineage>
        <taxon>Bacteria</taxon>
        <taxon>Pseudomonadati</taxon>
        <taxon>Bacteroidota</taxon>
        <taxon>Bacteroidia</taxon>
        <taxon>Bacteroidales</taxon>
        <taxon>Bacteroidaceae</taxon>
        <taxon>Bacteroidaceae incertae sedis</taxon>
        <taxon>Candidatus Caccoplasma</taxon>
    </lineage>
</organism>
<dbReference type="Pfam" id="PF00696">
    <property type="entry name" value="AA_kinase"/>
    <property type="match status" value="1"/>
</dbReference>
<dbReference type="EMBL" id="DVKT01000063">
    <property type="protein sequence ID" value="HIT40057.1"/>
    <property type="molecule type" value="Genomic_DNA"/>
</dbReference>
<dbReference type="InterPro" id="IPR036393">
    <property type="entry name" value="AceGlu_kinase-like_sf"/>
</dbReference>
<sequence>MKVCKFDKIEDEDKINRIIKYIINENPYVIAIPPLLPLEEKAREISIGWFREDNETVRSAIKSIEYYCYARVDRLTANVELQRNIKEIISSRIKNMYAWTENKADLLIDKTIRAEIYRLSADLLTHCLQAQGFRSKMFDSGTFVQIDKEKNFNIPLIRESVQQYTQQNRDIDIFVIPLSLCKNIYGEIDFLSEKQNDYYATVLAASFNAEEIILSSDFKNVHTDTHSLREQHSLTYDEAENLIGSGVHLLYADSITLAARSNMVMRLVEPTHFNNERLYISSHDSGKSIKAFLSQDSLTSVRFTSLHVLPGYLLLGKIFDIINKYQINVISMSSSNVSISMILSASRDTLRIIQRELYKYAETIIEEDMSVIHVIGSLHWERPNIESEILSVLKDIPISQISYGGSDNCFTLSLPTYNKNKAIDSLSKHFFSKTFV</sequence>
<name>A0A9D1GGF3_9BACT</name>
<reference evidence="4" key="2">
    <citation type="journal article" date="2021" name="PeerJ">
        <title>Extensive microbial diversity within the chicken gut microbiome revealed by metagenomics and culture.</title>
        <authorList>
            <person name="Gilroy R."/>
            <person name="Ravi A."/>
            <person name="Getino M."/>
            <person name="Pursley I."/>
            <person name="Horton D.L."/>
            <person name="Alikhan N.F."/>
            <person name="Baker D."/>
            <person name="Gharbi K."/>
            <person name="Hall N."/>
            <person name="Watson M."/>
            <person name="Adriaenssens E.M."/>
            <person name="Foster-Nyarko E."/>
            <person name="Jarju S."/>
            <person name="Secka A."/>
            <person name="Antonio M."/>
            <person name="Oren A."/>
            <person name="Chaudhuri R.R."/>
            <person name="La Ragione R."/>
            <person name="Hildebrand F."/>
            <person name="Pallen M.J."/>
        </authorList>
    </citation>
    <scope>NUCLEOTIDE SEQUENCE</scope>
    <source>
        <strain evidence="4">21143</strain>
    </source>
</reference>
<comment type="caution">
    <text evidence="4">The sequence shown here is derived from an EMBL/GenBank/DDBJ whole genome shotgun (WGS) entry which is preliminary data.</text>
</comment>
<dbReference type="AlphaFoldDB" id="A0A9D1GGF3"/>
<comment type="similarity">
    <text evidence="1">Belongs to the aspartokinase family.</text>
</comment>
<dbReference type="Proteomes" id="UP000886722">
    <property type="component" value="Unassembled WGS sequence"/>
</dbReference>
<dbReference type="InterPro" id="IPR045865">
    <property type="entry name" value="ACT-like_dom_sf"/>
</dbReference>
<evidence type="ECO:0000313" key="5">
    <source>
        <dbReference type="Proteomes" id="UP000886722"/>
    </source>
</evidence>
<dbReference type="InterPro" id="IPR001048">
    <property type="entry name" value="Asp/Glu/Uridylate_kinase"/>
</dbReference>
<evidence type="ECO:0000256" key="1">
    <source>
        <dbReference type="ARBA" id="ARBA00010122"/>
    </source>
</evidence>
<reference evidence="4" key="1">
    <citation type="submission" date="2020-10" db="EMBL/GenBank/DDBJ databases">
        <authorList>
            <person name="Gilroy R."/>
        </authorList>
    </citation>
    <scope>NUCLEOTIDE SEQUENCE</scope>
    <source>
        <strain evidence="4">21143</strain>
    </source>
</reference>
<evidence type="ECO:0000256" key="2">
    <source>
        <dbReference type="ARBA" id="ARBA00047872"/>
    </source>
</evidence>
<comment type="catalytic activity">
    <reaction evidence="2">
        <text>L-aspartate + ATP = 4-phospho-L-aspartate + ADP</text>
        <dbReference type="Rhea" id="RHEA:23776"/>
        <dbReference type="ChEBI" id="CHEBI:29991"/>
        <dbReference type="ChEBI" id="CHEBI:30616"/>
        <dbReference type="ChEBI" id="CHEBI:57535"/>
        <dbReference type="ChEBI" id="CHEBI:456216"/>
        <dbReference type="EC" id="2.7.2.4"/>
    </reaction>
</comment>
<feature type="domain" description="Aspartate/glutamate/uridylate kinase" evidence="3">
    <location>
        <begin position="104"/>
        <end position="267"/>
    </location>
</feature>
<dbReference type="SUPFAM" id="SSF55021">
    <property type="entry name" value="ACT-like"/>
    <property type="match status" value="2"/>
</dbReference>
<proteinExistence type="inferred from homology"/>
<dbReference type="Gene3D" id="3.40.1160.10">
    <property type="entry name" value="Acetylglutamate kinase-like"/>
    <property type="match status" value="1"/>
</dbReference>
<evidence type="ECO:0000259" key="3">
    <source>
        <dbReference type="Pfam" id="PF00696"/>
    </source>
</evidence>
<dbReference type="GO" id="GO:0009090">
    <property type="term" value="P:homoserine biosynthetic process"/>
    <property type="evidence" value="ECO:0007669"/>
    <property type="project" value="TreeGrafter"/>
</dbReference>
<evidence type="ECO:0000313" key="4">
    <source>
        <dbReference type="EMBL" id="HIT40057.1"/>
    </source>
</evidence>
<protein>
    <submittedName>
        <fullName evidence="4">Aspartokinase</fullName>
    </submittedName>
</protein>
<dbReference type="SUPFAM" id="SSF53633">
    <property type="entry name" value="Carbamate kinase-like"/>
    <property type="match status" value="1"/>
</dbReference>
<dbReference type="GO" id="GO:0004072">
    <property type="term" value="F:aspartate kinase activity"/>
    <property type="evidence" value="ECO:0007669"/>
    <property type="project" value="UniProtKB-EC"/>
</dbReference>
<dbReference type="GO" id="GO:0005829">
    <property type="term" value="C:cytosol"/>
    <property type="evidence" value="ECO:0007669"/>
    <property type="project" value="TreeGrafter"/>
</dbReference>
<dbReference type="Gene3D" id="3.30.70.260">
    <property type="match status" value="2"/>
</dbReference>
<gene>
    <name evidence="4" type="ORF">IAD06_08500</name>
</gene>
<dbReference type="GO" id="GO:0009089">
    <property type="term" value="P:lysine biosynthetic process via diaminopimelate"/>
    <property type="evidence" value="ECO:0007669"/>
    <property type="project" value="TreeGrafter"/>
</dbReference>
<accession>A0A9D1GGF3</accession>